<evidence type="ECO:0000313" key="17">
    <source>
        <dbReference type="Proteomes" id="UP001181693"/>
    </source>
</evidence>
<proteinExistence type="inferred from homology"/>
<evidence type="ECO:0000256" key="7">
    <source>
        <dbReference type="ARBA" id="ARBA00023040"/>
    </source>
</evidence>
<evidence type="ECO:0000256" key="1">
    <source>
        <dbReference type="ARBA" id="ARBA00004651"/>
    </source>
</evidence>
<keyword evidence="6 14" id="KW-1133">Transmembrane helix</keyword>
<comment type="caution">
    <text evidence="16">The sequence shown here is derived from an EMBL/GenBank/DDBJ whole genome shotgun (WGS) entry which is preliminary data.</text>
</comment>
<dbReference type="Pfam" id="PF13853">
    <property type="entry name" value="7tm_4"/>
    <property type="match status" value="1"/>
</dbReference>
<sequence length="315" mass="35171">MSGENVTKITEIFLLGFKTFHKANDLLFILLLLLYCVTVCVNLLIIIIVSSNKNLRSPMYFFLSQLSVSDILLTTDIVPNALVSVLNNGSLMSFTGCIAQFYVFGGSESSECFILTIMAYDRYLAICNPLRYSSIMNTMICLRLTLCSWLLSFSFILVTTLMLSTLEFCGPNVIDHFFCDFAPILQLSCSGTSTVQIEVVLLSIPVMVFPLIIIILSYGSIVMAILGLSSNTDRWKSFSTCSSHLTIVCMFYGTLIMTYILPTKGLSLSVSKAISVLYTMVTPMLNPLIYSLKNKDIKHAIKHFFNTCPCRSLYE</sequence>
<dbReference type="PRINTS" id="PR00237">
    <property type="entry name" value="GPCRRHODOPSN"/>
</dbReference>
<feature type="transmembrane region" description="Helical" evidence="14">
    <location>
        <begin position="241"/>
        <end position="261"/>
    </location>
</feature>
<comment type="similarity">
    <text evidence="13">Belongs to the G-protein coupled receptor 1 family.</text>
</comment>
<feature type="domain" description="G-protein coupled receptors family 1 profile" evidence="15">
    <location>
        <begin position="41"/>
        <end position="290"/>
    </location>
</feature>
<dbReference type="PROSITE" id="PS00237">
    <property type="entry name" value="G_PROTEIN_RECEP_F1_1"/>
    <property type="match status" value="1"/>
</dbReference>
<keyword evidence="7 13" id="KW-0297">G-protein coupled receptor</keyword>
<evidence type="ECO:0000256" key="6">
    <source>
        <dbReference type="ARBA" id="ARBA00022989"/>
    </source>
</evidence>
<evidence type="ECO:0000256" key="3">
    <source>
        <dbReference type="ARBA" id="ARBA00022606"/>
    </source>
</evidence>
<protein>
    <recommendedName>
        <fullName evidence="14">Olfactory receptor</fullName>
    </recommendedName>
</protein>
<dbReference type="GO" id="GO:0005886">
    <property type="term" value="C:plasma membrane"/>
    <property type="evidence" value="ECO:0007669"/>
    <property type="project" value="UniProtKB-SubCell"/>
</dbReference>
<evidence type="ECO:0000256" key="12">
    <source>
        <dbReference type="ARBA" id="ARBA00023224"/>
    </source>
</evidence>
<dbReference type="PROSITE" id="PS50262">
    <property type="entry name" value="G_PROTEIN_RECEP_F1_2"/>
    <property type="match status" value="1"/>
</dbReference>
<evidence type="ECO:0000256" key="11">
    <source>
        <dbReference type="ARBA" id="ARBA00023180"/>
    </source>
</evidence>
<keyword evidence="8 14" id="KW-0472">Membrane</keyword>
<dbReference type="InterPro" id="IPR000725">
    <property type="entry name" value="Olfact_rcpt"/>
</dbReference>
<evidence type="ECO:0000256" key="10">
    <source>
        <dbReference type="ARBA" id="ARBA00023170"/>
    </source>
</evidence>
<keyword evidence="5 14" id="KW-0552">Olfaction</keyword>
<reference evidence="16" key="1">
    <citation type="thesis" date="2020" institute="ProQuest LLC" country="789 East Eisenhower Parkway, Ann Arbor, MI, USA">
        <title>Comparative Genomics and Chromosome Evolution.</title>
        <authorList>
            <person name="Mudd A.B."/>
        </authorList>
    </citation>
    <scope>NUCLEOTIDE SEQUENCE</scope>
    <source>
        <strain evidence="16">1538</strain>
        <tissue evidence="16">Blood</tissue>
    </source>
</reference>
<organism evidence="16 17">
    <name type="scientific">Pyxicephalus adspersus</name>
    <name type="common">African bullfrog</name>
    <dbReference type="NCBI Taxonomy" id="30357"/>
    <lineage>
        <taxon>Eukaryota</taxon>
        <taxon>Metazoa</taxon>
        <taxon>Chordata</taxon>
        <taxon>Craniata</taxon>
        <taxon>Vertebrata</taxon>
        <taxon>Euteleostomi</taxon>
        <taxon>Amphibia</taxon>
        <taxon>Batrachia</taxon>
        <taxon>Anura</taxon>
        <taxon>Neobatrachia</taxon>
        <taxon>Ranoidea</taxon>
        <taxon>Pyxicephalidae</taxon>
        <taxon>Pyxicephalinae</taxon>
        <taxon>Pyxicephalus</taxon>
    </lineage>
</organism>
<dbReference type="InterPro" id="IPR017452">
    <property type="entry name" value="GPCR_Rhodpsn_7TM"/>
</dbReference>
<keyword evidence="2 14" id="KW-1003">Cell membrane</keyword>
<evidence type="ECO:0000256" key="8">
    <source>
        <dbReference type="ARBA" id="ARBA00023136"/>
    </source>
</evidence>
<keyword evidence="9" id="KW-1015">Disulfide bond</keyword>
<keyword evidence="10 13" id="KW-0675">Receptor</keyword>
<dbReference type="FunFam" id="1.20.1070.10:FF:000010">
    <property type="entry name" value="Olfactory receptor"/>
    <property type="match status" value="1"/>
</dbReference>
<dbReference type="Proteomes" id="UP001181693">
    <property type="component" value="Unassembled WGS sequence"/>
</dbReference>
<name>A0AAV2ZTL0_PYXAD</name>
<evidence type="ECO:0000256" key="14">
    <source>
        <dbReference type="RuleBase" id="RU363047"/>
    </source>
</evidence>
<evidence type="ECO:0000313" key="16">
    <source>
        <dbReference type="EMBL" id="DBA13583.1"/>
    </source>
</evidence>
<feature type="transmembrane region" description="Helical" evidence="14">
    <location>
        <begin position="273"/>
        <end position="292"/>
    </location>
</feature>
<dbReference type="AlphaFoldDB" id="A0AAV2ZTL0"/>
<keyword evidence="4 13" id="KW-0812">Transmembrane</keyword>
<accession>A0AAV2ZTL0</accession>
<gene>
    <name evidence="16" type="ORF">GDO54_018547</name>
</gene>
<dbReference type="PANTHER" id="PTHR24242:SF253">
    <property type="entry name" value="OLFACTORY RECEPTOR-RELATED"/>
    <property type="match status" value="1"/>
</dbReference>
<dbReference type="InterPro" id="IPR050939">
    <property type="entry name" value="Olfactory_GPCR1"/>
</dbReference>
<evidence type="ECO:0000259" key="15">
    <source>
        <dbReference type="PROSITE" id="PS50262"/>
    </source>
</evidence>
<dbReference type="InterPro" id="IPR000276">
    <property type="entry name" value="GPCR_Rhodpsn"/>
</dbReference>
<dbReference type="GO" id="GO:0004984">
    <property type="term" value="F:olfactory receptor activity"/>
    <property type="evidence" value="ECO:0007669"/>
    <property type="project" value="InterPro"/>
</dbReference>
<dbReference type="EMBL" id="DYDO01000340">
    <property type="protein sequence ID" value="DBA13583.1"/>
    <property type="molecule type" value="Genomic_DNA"/>
</dbReference>
<feature type="transmembrane region" description="Helical" evidence="14">
    <location>
        <begin position="208"/>
        <end position="229"/>
    </location>
</feature>
<evidence type="ECO:0000256" key="5">
    <source>
        <dbReference type="ARBA" id="ARBA00022725"/>
    </source>
</evidence>
<comment type="subcellular location">
    <subcellularLocation>
        <location evidence="1 14">Cell membrane</location>
        <topology evidence="1 14">Multi-pass membrane protein</topology>
    </subcellularLocation>
</comment>
<evidence type="ECO:0000256" key="2">
    <source>
        <dbReference type="ARBA" id="ARBA00022475"/>
    </source>
</evidence>
<evidence type="ECO:0000256" key="4">
    <source>
        <dbReference type="ARBA" id="ARBA00022692"/>
    </source>
</evidence>
<dbReference type="PRINTS" id="PR00245">
    <property type="entry name" value="OLFACTORYR"/>
</dbReference>
<dbReference type="GO" id="GO:0004930">
    <property type="term" value="F:G protein-coupled receptor activity"/>
    <property type="evidence" value="ECO:0007669"/>
    <property type="project" value="UniProtKB-KW"/>
</dbReference>
<feature type="transmembrane region" description="Helical" evidence="14">
    <location>
        <begin position="26"/>
        <end position="49"/>
    </location>
</feature>
<evidence type="ECO:0000256" key="13">
    <source>
        <dbReference type="RuleBase" id="RU000688"/>
    </source>
</evidence>
<keyword evidence="3 14" id="KW-0716">Sensory transduction</keyword>
<dbReference type="PANTHER" id="PTHR24242">
    <property type="entry name" value="G-PROTEIN COUPLED RECEPTOR"/>
    <property type="match status" value="1"/>
</dbReference>
<dbReference type="Gene3D" id="1.20.1070.10">
    <property type="entry name" value="Rhodopsin 7-helix transmembrane proteins"/>
    <property type="match status" value="1"/>
</dbReference>
<keyword evidence="17" id="KW-1185">Reference proteome</keyword>
<keyword evidence="11" id="KW-0325">Glycoprotein</keyword>
<evidence type="ECO:0000256" key="9">
    <source>
        <dbReference type="ARBA" id="ARBA00023157"/>
    </source>
</evidence>
<feature type="transmembrane region" description="Helical" evidence="14">
    <location>
        <begin position="140"/>
        <end position="163"/>
    </location>
</feature>
<dbReference type="SUPFAM" id="SSF81321">
    <property type="entry name" value="Family A G protein-coupled receptor-like"/>
    <property type="match status" value="1"/>
</dbReference>
<keyword evidence="12 13" id="KW-0807">Transducer</keyword>